<name>A0A834TW93_9FABA</name>
<accession>A0A834TW93</accession>
<reference evidence="1" key="1">
    <citation type="submission" date="2020-09" db="EMBL/GenBank/DDBJ databases">
        <title>Genome-Enabled Discovery of Anthraquinone Biosynthesis in Senna tora.</title>
        <authorList>
            <person name="Kang S.-H."/>
            <person name="Pandey R.P."/>
            <person name="Lee C.-M."/>
            <person name="Sim J.-S."/>
            <person name="Jeong J.-T."/>
            <person name="Choi B.-S."/>
            <person name="Jung M."/>
            <person name="Ginzburg D."/>
            <person name="Zhao K."/>
            <person name="Won S.Y."/>
            <person name="Oh T.-J."/>
            <person name="Yu Y."/>
            <person name="Kim N.-H."/>
            <person name="Lee O.R."/>
            <person name="Lee T.-H."/>
            <person name="Bashyal P."/>
            <person name="Kim T.-S."/>
            <person name="Lee W.-H."/>
            <person name="Kawkins C."/>
            <person name="Kim C.-K."/>
            <person name="Kim J.S."/>
            <person name="Ahn B.O."/>
            <person name="Rhee S.Y."/>
            <person name="Sohng J.K."/>
        </authorList>
    </citation>
    <scope>NUCLEOTIDE SEQUENCE</scope>
    <source>
        <tissue evidence="1">Leaf</tissue>
    </source>
</reference>
<proteinExistence type="predicted"/>
<dbReference type="EMBL" id="JAAIUW010000005">
    <property type="protein sequence ID" value="KAF7829583.1"/>
    <property type="molecule type" value="Genomic_DNA"/>
</dbReference>
<dbReference type="AlphaFoldDB" id="A0A834TW93"/>
<organism evidence="1 2">
    <name type="scientific">Senna tora</name>
    <dbReference type="NCBI Taxonomy" id="362788"/>
    <lineage>
        <taxon>Eukaryota</taxon>
        <taxon>Viridiplantae</taxon>
        <taxon>Streptophyta</taxon>
        <taxon>Embryophyta</taxon>
        <taxon>Tracheophyta</taxon>
        <taxon>Spermatophyta</taxon>
        <taxon>Magnoliopsida</taxon>
        <taxon>eudicotyledons</taxon>
        <taxon>Gunneridae</taxon>
        <taxon>Pentapetalae</taxon>
        <taxon>rosids</taxon>
        <taxon>fabids</taxon>
        <taxon>Fabales</taxon>
        <taxon>Fabaceae</taxon>
        <taxon>Caesalpinioideae</taxon>
        <taxon>Cassia clade</taxon>
        <taxon>Senna</taxon>
    </lineage>
</organism>
<evidence type="ECO:0000313" key="1">
    <source>
        <dbReference type="EMBL" id="KAF7829583.1"/>
    </source>
</evidence>
<comment type="caution">
    <text evidence="1">The sequence shown here is derived from an EMBL/GenBank/DDBJ whole genome shotgun (WGS) entry which is preliminary data.</text>
</comment>
<keyword evidence="2" id="KW-1185">Reference proteome</keyword>
<sequence>MVCTQNLGLECKGNMAACALKSHSSREKGCSAKLLEIKQWSPRGRGNV</sequence>
<dbReference type="Proteomes" id="UP000634136">
    <property type="component" value="Unassembled WGS sequence"/>
</dbReference>
<evidence type="ECO:0000313" key="2">
    <source>
        <dbReference type="Proteomes" id="UP000634136"/>
    </source>
</evidence>
<protein>
    <submittedName>
        <fullName evidence="1">Uncharacterized protein</fullName>
    </submittedName>
</protein>
<gene>
    <name evidence="1" type="ORF">G2W53_011916</name>
</gene>